<evidence type="ECO:0000313" key="6">
    <source>
        <dbReference type="Proteomes" id="UP001470230"/>
    </source>
</evidence>
<evidence type="ECO:0000256" key="3">
    <source>
        <dbReference type="ARBA" id="ARBA00022837"/>
    </source>
</evidence>
<dbReference type="PRINTS" id="PR00450">
    <property type="entry name" value="RECOVERIN"/>
</dbReference>
<dbReference type="EMBL" id="JAPFFF010000011">
    <property type="protein sequence ID" value="KAK8877994.1"/>
    <property type="molecule type" value="Genomic_DNA"/>
</dbReference>
<feature type="domain" description="EF-hand" evidence="4">
    <location>
        <begin position="85"/>
        <end position="120"/>
    </location>
</feature>
<keyword evidence="3" id="KW-0106">Calcium</keyword>
<evidence type="ECO:0000256" key="1">
    <source>
        <dbReference type="ARBA" id="ARBA00022723"/>
    </source>
</evidence>
<dbReference type="SUPFAM" id="SSF47473">
    <property type="entry name" value="EF-hand"/>
    <property type="match status" value="1"/>
</dbReference>
<organism evidence="5 6">
    <name type="scientific">Tritrichomonas musculus</name>
    <dbReference type="NCBI Taxonomy" id="1915356"/>
    <lineage>
        <taxon>Eukaryota</taxon>
        <taxon>Metamonada</taxon>
        <taxon>Parabasalia</taxon>
        <taxon>Tritrichomonadida</taxon>
        <taxon>Tritrichomonadidae</taxon>
        <taxon>Tritrichomonas</taxon>
    </lineage>
</organism>
<dbReference type="InterPro" id="IPR002048">
    <property type="entry name" value="EF_hand_dom"/>
</dbReference>
<dbReference type="InterPro" id="IPR018247">
    <property type="entry name" value="EF_Hand_1_Ca_BS"/>
</dbReference>
<feature type="domain" description="EF-hand" evidence="4">
    <location>
        <begin position="54"/>
        <end position="82"/>
    </location>
</feature>
<evidence type="ECO:0000313" key="5">
    <source>
        <dbReference type="EMBL" id="KAK8877994.1"/>
    </source>
</evidence>
<sequence length="152" mass="17519">MNDNSEQQYFSQEQIQKYKETFSKIDLDHNGVLDQYEFSCFLTSIGLDPRLTPACFKVFDSNHDGTLSFDEFLNYLKHCEKAQTDPRHLYRLIFDAIDQDKNGALDESEIVEFLNLLGIPVTPEIAKEEVQELDKNGNGRVEFEEICNSLGL</sequence>
<accession>A0ABR2JJZ5</accession>
<comment type="caution">
    <text evidence="5">The sequence shown here is derived from an EMBL/GenBank/DDBJ whole genome shotgun (WGS) entry which is preliminary data.</text>
</comment>
<keyword evidence="2" id="KW-0677">Repeat</keyword>
<dbReference type="SMART" id="SM00054">
    <property type="entry name" value="EFh"/>
    <property type="match status" value="4"/>
</dbReference>
<feature type="domain" description="EF-hand" evidence="4">
    <location>
        <begin position="13"/>
        <end position="48"/>
    </location>
</feature>
<proteinExistence type="predicted"/>
<feature type="domain" description="EF-hand" evidence="4">
    <location>
        <begin position="121"/>
        <end position="152"/>
    </location>
</feature>
<dbReference type="Proteomes" id="UP001470230">
    <property type="component" value="Unassembled WGS sequence"/>
</dbReference>
<name>A0ABR2JJZ5_9EUKA</name>
<keyword evidence="1" id="KW-0479">Metal-binding</keyword>
<dbReference type="PROSITE" id="PS50222">
    <property type="entry name" value="EF_HAND_2"/>
    <property type="match status" value="4"/>
</dbReference>
<dbReference type="PROSITE" id="PS00018">
    <property type="entry name" value="EF_HAND_1"/>
    <property type="match status" value="4"/>
</dbReference>
<dbReference type="InterPro" id="IPR011992">
    <property type="entry name" value="EF-hand-dom_pair"/>
</dbReference>
<evidence type="ECO:0000259" key="4">
    <source>
        <dbReference type="PROSITE" id="PS50222"/>
    </source>
</evidence>
<dbReference type="Pfam" id="PF13499">
    <property type="entry name" value="EF-hand_7"/>
    <property type="match status" value="2"/>
</dbReference>
<dbReference type="PANTHER" id="PTHR45942">
    <property type="entry name" value="PROTEIN PHOSPATASE 3 REGULATORY SUBUNIT B ALPHA ISOFORM TYPE 1"/>
    <property type="match status" value="1"/>
</dbReference>
<protein>
    <recommendedName>
        <fullName evidence="4">EF-hand domain-containing protein</fullName>
    </recommendedName>
</protein>
<reference evidence="5 6" key="1">
    <citation type="submission" date="2024-04" db="EMBL/GenBank/DDBJ databases">
        <title>Tritrichomonas musculus Genome.</title>
        <authorList>
            <person name="Alves-Ferreira E."/>
            <person name="Grigg M."/>
            <person name="Lorenzi H."/>
            <person name="Galac M."/>
        </authorList>
    </citation>
    <scope>NUCLEOTIDE SEQUENCE [LARGE SCALE GENOMIC DNA]</scope>
    <source>
        <strain evidence="5 6">EAF2021</strain>
    </source>
</reference>
<keyword evidence="6" id="KW-1185">Reference proteome</keyword>
<evidence type="ECO:0000256" key="2">
    <source>
        <dbReference type="ARBA" id="ARBA00022737"/>
    </source>
</evidence>
<dbReference type="Gene3D" id="1.10.238.10">
    <property type="entry name" value="EF-hand"/>
    <property type="match status" value="2"/>
</dbReference>
<gene>
    <name evidence="5" type="ORF">M9Y10_004757</name>
</gene>